<proteinExistence type="predicted"/>
<feature type="transmembrane region" description="Helical" evidence="1">
    <location>
        <begin position="12"/>
        <end position="33"/>
    </location>
</feature>
<dbReference type="RefSeq" id="WP_270154444.1">
    <property type="nucleotide sequence ID" value="NZ_JAPNNL010000025.1"/>
</dbReference>
<organism evidence="2 3">
    <name type="scientific">Nonomuraea corallina</name>
    <dbReference type="NCBI Taxonomy" id="2989783"/>
    <lineage>
        <taxon>Bacteria</taxon>
        <taxon>Bacillati</taxon>
        <taxon>Actinomycetota</taxon>
        <taxon>Actinomycetes</taxon>
        <taxon>Streptosporangiales</taxon>
        <taxon>Streptosporangiaceae</taxon>
        <taxon>Nonomuraea</taxon>
    </lineage>
</organism>
<sequence>MVYLESYAPDGFHTLTVLALLVVAVVKAALLWLILRAPAPGRLDRREKALRRLLYLAVAYTVVLWLPIVLLPAVVDAAFQLVLWTAMDVLYLLVIRWRSPMLRTAAGRWTATTGPRSAT</sequence>
<keyword evidence="1" id="KW-0472">Membrane</keyword>
<dbReference type="EMBL" id="JAPNNL010000025">
    <property type="protein sequence ID" value="MDA0633636.1"/>
    <property type="molecule type" value="Genomic_DNA"/>
</dbReference>
<reference evidence="2" key="1">
    <citation type="submission" date="2022-11" db="EMBL/GenBank/DDBJ databases">
        <title>Nonomuraea corallina sp. nov., a new species of the genus Nonomuraea isolated from sea side sediment in Thai sea.</title>
        <authorList>
            <person name="Ngamcharungchit C."/>
            <person name="Matsumoto A."/>
            <person name="Suriyachadkun C."/>
            <person name="Panbangred W."/>
            <person name="Inahashi Y."/>
            <person name="Intra B."/>
        </authorList>
    </citation>
    <scope>NUCLEOTIDE SEQUENCE</scope>
    <source>
        <strain evidence="2">MCN248</strain>
    </source>
</reference>
<keyword evidence="1" id="KW-0812">Transmembrane</keyword>
<gene>
    <name evidence="2" type="ORF">OUY22_09420</name>
</gene>
<accession>A0ABT4S8X9</accession>
<keyword evidence="3" id="KW-1185">Reference proteome</keyword>
<protein>
    <submittedName>
        <fullName evidence="2">Uncharacterized protein</fullName>
    </submittedName>
</protein>
<feature type="transmembrane region" description="Helical" evidence="1">
    <location>
        <begin position="77"/>
        <end position="95"/>
    </location>
</feature>
<evidence type="ECO:0000313" key="3">
    <source>
        <dbReference type="Proteomes" id="UP001144036"/>
    </source>
</evidence>
<comment type="caution">
    <text evidence="2">The sequence shown here is derived from an EMBL/GenBank/DDBJ whole genome shotgun (WGS) entry which is preliminary data.</text>
</comment>
<evidence type="ECO:0000313" key="2">
    <source>
        <dbReference type="EMBL" id="MDA0633636.1"/>
    </source>
</evidence>
<feature type="transmembrane region" description="Helical" evidence="1">
    <location>
        <begin position="53"/>
        <end position="71"/>
    </location>
</feature>
<keyword evidence="1" id="KW-1133">Transmembrane helix</keyword>
<dbReference type="Proteomes" id="UP001144036">
    <property type="component" value="Unassembled WGS sequence"/>
</dbReference>
<name>A0ABT4S8X9_9ACTN</name>
<evidence type="ECO:0000256" key="1">
    <source>
        <dbReference type="SAM" id="Phobius"/>
    </source>
</evidence>